<dbReference type="FunCoup" id="F8PVE5">
    <property type="interactions" value="5"/>
</dbReference>
<proteinExistence type="predicted"/>
<protein>
    <recommendedName>
        <fullName evidence="4">SH3 domain-containing protein</fullName>
    </recommendedName>
</protein>
<dbReference type="HOGENOM" id="CLU_005863_1_0_1"/>
<reference evidence="6" key="1">
    <citation type="journal article" date="2011" name="Science">
        <title>The plant cell wall-decomposing machinery underlies the functional diversity of forest fungi.</title>
        <authorList>
            <person name="Eastwood D.C."/>
            <person name="Floudas D."/>
            <person name="Binder M."/>
            <person name="Majcherczyk A."/>
            <person name="Schneider P."/>
            <person name="Aerts A."/>
            <person name="Asiegbu F.O."/>
            <person name="Baker S.E."/>
            <person name="Barry K."/>
            <person name="Bendiksby M."/>
            <person name="Blumentritt M."/>
            <person name="Coutinho P.M."/>
            <person name="Cullen D."/>
            <person name="de Vries R.P."/>
            <person name="Gathman A."/>
            <person name="Goodell B."/>
            <person name="Henrissat B."/>
            <person name="Ihrmark K."/>
            <person name="Kauserud H."/>
            <person name="Kohler A."/>
            <person name="LaButti K."/>
            <person name="Lapidus A."/>
            <person name="Lavin J.L."/>
            <person name="Lee Y.-H."/>
            <person name="Lindquist E."/>
            <person name="Lilly W."/>
            <person name="Lucas S."/>
            <person name="Morin E."/>
            <person name="Murat C."/>
            <person name="Oguiza J.A."/>
            <person name="Park J."/>
            <person name="Pisabarro A.G."/>
            <person name="Riley R."/>
            <person name="Rosling A."/>
            <person name="Salamov A."/>
            <person name="Schmidt O."/>
            <person name="Schmutz J."/>
            <person name="Skrede I."/>
            <person name="Stenlid J."/>
            <person name="Wiebenga A."/>
            <person name="Xie X."/>
            <person name="Kuees U."/>
            <person name="Hibbett D.S."/>
            <person name="Hoffmeister D."/>
            <person name="Hoegberg N."/>
            <person name="Martin F."/>
            <person name="Grigoriev I.V."/>
            <person name="Watkinson S.C."/>
        </authorList>
    </citation>
    <scope>NUCLEOTIDE SEQUENCE [LARGE SCALE GENOMIC DNA]</scope>
    <source>
        <strain evidence="6">strain S7.3</strain>
    </source>
</reference>
<accession>F8PVE5</accession>
<keyword evidence="1 2" id="KW-0728">SH3 domain</keyword>
<sequence length="1397" mass="143399">MGSVGLAGAFAGLDLFDNSSTVTFDPSTSSLLSRTSSGALASLGSTNSGGSILAGCALNDVFYFAGSFSSIGSTSAANIASYTPSSGAFTALGSNGPNGAINALYCDTANSKVWAGGHFTSPGSSVAVWDAHANSWSAAPFKGLAGAEGEVLSITSNYSQSSLFFSGSFSTSFGTGAPLNNTNNPNVPFSPGASPFSSSLVPIPLQGAEIEGSPSSTDPSYSNIQNILCPAGPDGPGNTWFAADGNTALITVRDYSSISAYGVRLGNTFQSGHGTTAFSVTSIPDNAVQTLSYVDPVTGQNQTCSTTCPLSTNSSILYQDFLFTGPVTLSGVQITLSGWTGTSAGLHILQLLSTGAFASAISSNNTQSCYAPNPSNSTSTGTWTQKNANTNIPATLQTVLVSTVAVGTPASQAPSFTWMPYVSASGNYDVNLIVPGCTDFQDCSLRTSVQITVFPGGGQSPWVTNVSQTNTADQATLVYSGPIIPSSSNFVTTVSLTLAATPTGSGQGGQYELVAGNVQLVLTSANVSSNAASGSSGSNGTLSQGGQEGFGFFEWPISSSSTADATTALPNTTETSFDNVGFDLFSGLGGVSSLTSSAAIAAVVQHPSGAIFLGGTFTLSTGPASGAANIVVYKNGALATLSNNGLNGPVTSLALYGNQLYVGGSFADTSSNSTQGKLSGVAMYDVQANTWAGLNAGVNGNVVRLALANEEIQIAGNFSKVLSAPGTNMGMDASGFATWGISTGSWVNSGGFVFGNMTFVGNGTSSSNGQGQSQFLAGNLENMAQYGASGFVMLSNGNNGPNVMPLGVQLDDTMESSSPLSSRKRRSHHRRGPVAWIPHIKFSNLFARQTTGDQPAPLPTLPPAPAPAVLAGAFWTNSTSSKELAIIGGNFSFSSSSSTESQALAIYDSSSSTLTGLQGSQVNGTVRALLVDDNQLFVGGEFTLGGTSANGLAVYDLMTQGWNTSSLQALRSSTGSPVVVRSITTSTFKPNLIIVAGSFSQAGSLPCPGICSFDMSMGQWNSLGNGIQGEVSSVKYAGNNQELLIAAGSIVLSGNTPANVAQFSFSNTTWTAVGSGADIPGPVTALEVDNTNASSIFAAGRTSDGSSPFLSFWNGVSWNNIGSSLQSTTNVSQLVMVPLQNTHAANSVIESDRMLMLSGSLADSSFGTASSVLFDGTNFIPYFSSMSSQGTLGFVSSLFYSYASFSFSQHHFLAVGVVILISIAIAAGVVFLLALIGILWTLFSRRDDKLGKVDPAEEDDDSISHRPSSLLEHINAATRTTILGTQSPFNNFNIEKEEAAREGAVTPTAEPDPFGPDASNYLRAETPSDAVIGTLAAEEEVSRPAHARYSFDGSGEGEMPLTAGLEVEVLDDRDNAWWYARNPHSGQEGVVPAAYLY</sequence>
<dbReference type="OMA" id="NMYTPGC"/>
<dbReference type="InterPro" id="IPR036028">
    <property type="entry name" value="SH3-like_dom_sf"/>
</dbReference>
<dbReference type="Pfam" id="PF00018">
    <property type="entry name" value="SH3_1"/>
    <property type="match status" value="1"/>
</dbReference>
<dbReference type="InterPro" id="IPR024982">
    <property type="entry name" value="Rax2-like_C"/>
</dbReference>
<dbReference type="InterPro" id="IPR011043">
    <property type="entry name" value="Gal_Oxase/kelch_b-propeller"/>
</dbReference>
<dbReference type="Gene3D" id="2.30.30.40">
    <property type="entry name" value="SH3 Domains"/>
    <property type="match status" value="1"/>
</dbReference>
<dbReference type="GO" id="GO:1902929">
    <property type="term" value="C:plasma membrane of growing cell tip"/>
    <property type="evidence" value="ECO:0007669"/>
    <property type="project" value="TreeGrafter"/>
</dbReference>
<evidence type="ECO:0000313" key="5">
    <source>
        <dbReference type="EMBL" id="EGO00155.1"/>
    </source>
</evidence>
<keyword evidence="6" id="KW-1185">Reference proteome</keyword>
<keyword evidence="3" id="KW-0472">Membrane</keyword>
<dbReference type="PANTHER" id="PTHR31778:SF2">
    <property type="entry name" value="BUD SITE SELECTION PROTEIN RAX2"/>
    <property type="match status" value="1"/>
</dbReference>
<organism evidence="6">
    <name type="scientific">Serpula lacrymans var. lacrymans (strain S7.3)</name>
    <name type="common">Dry rot fungus</name>
    <dbReference type="NCBI Taxonomy" id="936435"/>
    <lineage>
        <taxon>Eukaryota</taxon>
        <taxon>Fungi</taxon>
        <taxon>Dikarya</taxon>
        <taxon>Basidiomycota</taxon>
        <taxon>Agaricomycotina</taxon>
        <taxon>Agaricomycetes</taxon>
        <taxon>Agaricomycetidae</taxon>
        <taxon>Boletales</taxon>
        <taxon>Coniophorineae</taxon>
        <taxon>Serpulaceae</taxon>
        <taxon>Serpula</taxon>
    </lineage>
</organism>
<evidence type="ECO:0000256" key="1">
    <source>
        <dbReference type="ARBA" id="ARBA00022443"/>
    </source>
</evidence>
<dbReference type="Pfam" id="PF12768">
    <property type="entry name" value="Rax2"/>
    <property type="match status" value="1"/>
</dbReference>
<dbReference type="InterPro" id="IPR048265">
    <property type="entry name" value="Rax2-like_third"/>
</dbReference>
<dbReference type="InterPro" id="IPR001452">
    <property type="entry name" value="SH3_domain"/>
</dbReference>
<dbReference type="SUPFAM" id="SSF50044">
    <property type="entry name" value="SH3-domain"/>
    <property type="match status" value="1"/>
</dbReference>
<dbReference type="SMART" id="SM00326">
    <property type="entry name" value="SH3"/>
    <property type="match status" value="1"/>
</dbReference>
<dbReference type="Proteomes" id="UP000008063">
    <property type="component" value="Unassembled WGS sequence"/>
</dbReference>
<dbReference type="EMBL" id="GL945479">
    <property type="protein sequence ID" value="EGO00155.1"/>
    <property type="molecule type" value="Genomic_DNA"/>
</dbReference>
<dbReference type="STRING" id="936435.F8PVE5"/>
<keyword evidence="3" id="KW-1133">Transmembrane helix</keyword>
<dbReference type="Pfam" id="PF20843">
    <property type="entry name" value="Rax2_3"/>
    <property type="match status" value="1"/>
</dbReference>
<name>F8PVE5_SERL3</name>
<gene>
    <name evidence="5" type="ORF">SERLA73DRAFT_167973</name>
</gene>
<dbReference type="Pfam" id="PF20842">
    <property type="entry name" value="Rax2_2"/>
    <property type="match status" value="1"/>
</dbReference>
<evidence type="ECO:0000313" key="6">
    <source>
        <dbReference type="Proteomes" id="UP000008063"/>
    </source>
</evidence>
<evidence type="ECO:0000256" key="3">
    <source>
        <dbReference type="SAM" id="Phobius"/>
    </source>
</evidence>
<keyword evidence="3" id="KW-0812">Transmembrane</keyword>
<dbReference type="InterPro" id="IPR048266">
    <property type="entry name" value="Rax2-like_second"/>
</dbReference>
<dbReference type="PANTHER" id="PTHR31778">
    <property type="entry name" value="BUD SITE SELECTION PROTEIN RAX2"/>
    <property type="match status" value="1"/>
</dbReference>
<dbReference type="SUPFAM" id="SSF50965">
    <property type="entry name" value="Galactose oxidase, central domain"/>
    <property type="match status" value="1"/>
</dbReference>
<dbReference type="InParanoid" id="F8PVE5"/>
<evidence type="ECO:0000259" key="4">
    <source>
        <dbReference type="PROSITE" id="PS50002"/>
    </source>
</evidence>
<dbReference type="CDD" id="cd11856">
    <property type="entry name" value="SH3_p47phox_like"/>
    <property type="match status" value="1"/>
</dbReference>
<dbReference type="PROSITE" id="PS50002">
    <property type="entry name" value="SH3"/>
    <property type="match status" value="1"/>
</dbReference>
<evidence type="ECO:0000256" key="2">
    <source>
        <dbReference type="PROSITE-ProRule" id="PRU00192"/>
    </source>
</evidence>
<feature type="domain" description="SH3" evidence="4">
    <location>
        <begin position="1340"/>
        <end position="1397"/>
    </location>
</feature>
<feature type="transmembrane region" description="Helical" evidence="3">
    <location>
        <begin position="1212"/>
        <end position="1243"/>
    </location>
</feature>
<dbReference type="OrthoDB" id="2503993at2759"/>